<dbReference type="Gene3D" id="1.10.10.10">
    <property type="entry name" value="Winged helix-like DNA-binding domain superfamily/Winged helix DNA-binding domain"/>
    <property type="match status" value="1"/>
</dbReference>
<dbReference type="CDD" id="cd06445">
    <property type="entry name" value="ATase"/>
    <property type="match status" value="1"/>
</dbReference>
<protein>
    <submittedName>
        <fullName evidence="3">MGMT family protein</fullName>
    </submittedName>
</protein>
<reference evidence="3" key="2">
    <citation type="journal article" date="2021" name="PeerJ">
        <title>Extensive microbial diversity within the chicken gut microbiome revealed by metagenomics and culture.</title>
        <authorList>
            <person name="Gilroy R."/>
            <person name="Ravi A."/>
            <person name="Getino M."/>
            <person name="Pursley I."/>
            <person name="Horton D.L."/>
            <person name="Alikhan N.F."/>
            <person name="Baker D."/>
            <person name="Gharbi K."/>
            <person name="Hall N."/>
            <person name="Watson M."/>
            <person name="Adriaenssens E.M."/>
            <person name="Foster-Nyarko E."/>
            <person name="Jarju S."/>
            <person name="Secka A."/>
            <person name="Antonio M."/>
            <person name="Oren A."/>
            <person name="Chaudhuri R.R."/>
            <person name="La Ragione R."/>
            <person name="Hildebrand F."/>
            <person name="Pallen M.J."/>
        </authorList>
    </citation>
    <scope>NUCLEOTIDE SEQUENCE</scope>
    <source>
        <strain evidence="3">F1-3629</strain>
    </source>
</reference>
<dbReference type="AlphaFoldDB" id="A0A940DMU7"/>
<dbReference type="NCBIfam" id="TIGR00589">
    <property type="entry name" value="ogt"/>
    <property type="match status" value="1"/>
</dbReference>
<dbReference type="InterPro" id="IPR014048">
    <property type="entry name" value="MethylDNA_cys_MeTrfase_DNA-bd"/>
</dbReference>
<name>A0A940DMU7_9BACT</name>
<organism evidence="3 4">
    <name type="scientific">Candidatus Cryptobacteroides gallistercoris</name>
    <dbReference type="NCBI Taxonomy" id="2840765"/>
    <lineage>
        <taxon>Bacteria</taxon>
        <taxon>Pseudomonadati</taxon>
        <taxon>Bacteroidota</taxon>
        <taxon>Bacteroidia</taxon>
        <taxon>Bacteroidales</taxon>
        <taxon>Candidatus Cryptobacteroides</taxon>
    </lineage>
</organism>
<dbReference type="Pfam" id="PF01035">
    <property type="entry name" value="DNA_binding_1"/>
    <property type="match status" value="1"/>
</dbReference>
<evidence type="ECO:0000256" key="1">
    <source>
        <dbReference type="ARBA" id="ARBA00022763"/>
    </source>
</evidence>
<dbReference type="InterPro" id="IPR036217">
    <property type="entry name" value="MethylDNA_cys_MeTrfase_DNAb"/>
</dbReference>
<dbReference type="Proteomes" id="UP000771749">
    <property type="component" value="Unassembled WGS sequence"/>
</dbReference>
<dbReference type="GO" id="GO:0003824">
    <property type="term" value="F:catalytic activity"/>
    <property type="evidence" value="ECO:0007669"/>
    <property type="project" value="InterPro"/>
</dbReference>
<comment type="caution">
    <text evidence="3">The sequence shown here is derived from an EMBL/GenBank/DDBJ whole genome shotgun (WGS) entry which is preliminary data.</text>
</comment>
<dbReference type="GO" id="GO:0006281">
    <property type="term" value="P:DNA repair"/>
    <property type="evidence" value="ECO:0007669"/>
    <property type="project" value="InterPro"/>
</dbReference>
<gene>
    <name evidence="3" type="ORF">IAC07_04125</name>
</gene>
<feature type="domain" description="Methylated-DNA-[protein]-cysteine S-methyltransferase DNA binding" evidence="2">
    <location>
        <begin position="72"/>
        <end position="132"/>
    </location>
</feature>
<accession>A0A940DMU7</accession>
<evidence type="ECO:0000313" key="3">
    <source>
        <dbReference type="EMBL" id="MBO8453897.1"/>
    </source>
</evidence>
<proteinExistence type="predicted"/>
<dbReference type="PANTHER" id="PTHR10815:SF13">
    <property type="entry name" value="METHYLATED-DNA--PROTEIN-CYSTEINE METHYLTRANSFERASE"/>
    <property type="match status" value="1"/>
</dbReference>
<keyword evidence="1" id="KW-0227">DNA damage</keyword>
<reference evidence="3" key="1">
    <citation type="submission" date="2020-10" db="EMBL/GenBank/DDBJ databases">
        <authorList>
            <person name="Gilroy R."/>
        </authorList>
    </citation>
    <scope>NUCLEOTIDE SEQUENCE</scope>
    <source>
        <strain evidence="3">F1-3629</strain>
    </source>
</reference>
<dbReference type="SUPFAM" id="SSF46767">
    <property type="entry name" value="Methylated DNA-protein cysteine methyltransferase, C-terminal domain"/>
    <property type="match status" value="1"/>
</dbReference>
<evidence type="ECO:0000313" key="4">
    <source>
        <dbReference type="Proteomes" id="UP000771749"/>
    </source>
</evidence>
<dbReference type="InterPro" id="IPR036388">
    <property type="entry name" value="WH-like_DNA-bd_sf"/>
</dbReference>
<dbReference type="PANTHER" id="PTHR10815">
    <property type="entry name" value="METHYLATED-DNA--PROTEIN-CYSTEINE METHYLTRANSFERASE"/>
    <property type="match status" value="1"/>
</dbReference>
<dbReference type="EMBL" id="JADIMJ010000065">
    <property type="protein sequence ID" value="MBO8453897.1"/>
    <property type="molecule type" value="Genomic_DNA"/>
</dbReference>
<sequence length="182" mass="20376">MKTLPEWIVTRVDGKIAAVSTDYRLFAAVAGKIAKMPAGRINEITCTKVPSEEIFRLADTAAADDFLLFGTKFQNMVWERLFSLRSGKKRLMSYTEFAEYCGCPGGVRAVAHAVAMNPILVIIPCHLIIQKEAMDRIHETEKEAESSLFGTDGLRLDTSLHFGEYRLGPEMKRMLIAAEFNQ</sequence>
<evidence type="ECO:0000259" key="2">
    <source>
        <dbReference type="Pfam" id="PF01035"/>
    </source>
</evidence>